<feature type="domain" description="Outer membrane protein beta-barrel" evidence="1">
    <location>
        <begin position="23"/>
        <end position="194"/>
    </location>
</feature>
<accession>A0A9D7XG66</accession>
<reference evidence="2 3" key="1">
    <citation type="submission" date="2020-10" db="EMBL/GenBank/DDBJ databases">
        <title>Connecting structure to function with the recovery of over 1000 high-quality activated sludge metagenome-assembled genomes encoding full-length rRNA genes using long-read sequencing.</title>
        <authorList>
            <person name="Singleton C.M."/>
            <person name="Petriglieri F."/>
            <person name="Kristensen J.M."/>
            <person name="Kirkegaard R.H."/>
            <person name="Michaelsen T.Y."/>
            <person name="Andersen M.H."/>
            <person name="Karst S.M."/>
            <person name="Dueholm M.S."/>
            <person name="Nielsen P.H."/>
            <person name="Albertsen M."/>
        </authorList>
    </citation>
    <scope>NUCLEOTIDE SEQUENCE [LARGE SCALE GENOMIC DNA]</scope>
    <source>
        <strain evidence="2">Ribe_18-Q3-R11-54_BAT3C.373</strain>
    </source>
</reference>
<organism evidence="2 3">
    <name type="scientific">Candidatus Defluviibacterium haderslevense</name>
    <dbReference type="NCBI Taxonomy" id="2981993"/>
    <lineage>
        <taxon>Bacteria</taxon>
        <taxon>Pseudomonadati</taxon>
        <taxon>Bacteroidota</taxon>
        <taxon>Saprospiria</taxon>
        <taxon>Saprospirales</taxon>
        <taxon>Saprospiraceae</taxon>
        <taxon>Candidatus Defluviibacterium</taxon>
    </lineage>
</organism>
<sequence length="222" mass="24549">MKYSKILLSFCLLYLTSLSSYSQVRFGLKLGPNIAYANFKGTGASAYEDFRELLVKYHFEGICILPVNETFKFRLGLGVHAKGHKSVEIVNSINNIVEITPIYLQIPIIASYVNDKFHIGAGPYFSFGLSGKYIIKEEGGGVPSKIIRDGSIVFGNTIDSDLRNLDAGLQLEAGFTIKYDWIISGAYNIGLINFWPAPLADPEGKSGKFNSFSISIGYLFPY</sequence>
<dbReference type="InterPro" id="IPR025665">
    <property type="entry name" value="Beta-barrel_OMP_2"/>
</dbReference>
<dbReference type="Pfam" id="PF13568">
    <property type="entry name" value="OMP_b-brl_2"/>
    <property type="match status" value="1"/>
</dbReference>
<dbReference type="AlphaFoldDB" id="A0A9D7XG66"/>
<evidence type="ECO:0000313" key="3">
    <source>
        <dbReference type="Proteomes" id="UP000808349"/>
    </source>
</evidence>
<comment type="caution">
    <text evidence="2">The sequence shown here is derived from an EMBL/GenBank/DDBJ whole genome shotgun (WGS) entry which is preliminary data.</text>
</comment>
<dbReference type="EMBL" id="JADKFW010000021">
    <property type="protein sequence ID" value="MBK9719426.1"/>
    <property type="molecule type" value="Genomic_DNA"/>
</dbReference>
<dbReference type="Proteomes" id="UP000808349">
    <property type="component" value="Unassembled WGS sequence"/>
</dbReference>
<evidence type="ECO:0000313" key="2">
    <source>
        <dbReference type="EMBL" id="MBK9719426.1"/>
    </source>
</evidence>
<protein>
    <submittedName>
        <fullName evidence="2">PorT family protein</fullName>
    </submittedName>
</protein>
<proteinExistence type="predicted"/>
<evidence type="ECO:0000259" key="1">
    <source>
        <dbReference type="Pfam" id="PF13568"/>
    </source>
</evidence>
<name>A0A9D7XG66_9BACT</name>
<gene>
    <name evidence="2" type="ORF">IPO85_18305</name>
</gene>